<evidence type="ECO:0000259" key="3">
    <source>
        <dbReference type="Pfam" id="PF22936"/>
    </source>
</evidence>
<reference evidence="4" key="1">
    <citation type="journal article" date="2019" name="Sci. Rep.">
        <title>Draft genome of Tanacetum cinerariifolium, the natural source of mosquito coil.</title>
        <authorList>
            <person name="Yamashiro T."/>
            <person name="Shiraishi A."/>
            <person name="Satake H."/>
            <person name="Nakayama K."/>
        </authorList>
    </citation>
    <scope>NUCLEOTIDE SEQUENCE</scope>
</reference>
<dbReference type="Gene3D" id="4.10.60.10">
    <property type="entry name" value="Zinc finger, CCHC-type"/>
    <property type="match status" value="1"/>
</dbReference>
<feature type="region of interest" description="Disordered" evidence="1">
    <location>
        <begin position="534"/>
        <end position="559"/>
    </location>
</feature>
<feature type="domain" description="Retrovirus-related Pol polyprotein from transposon TNT 1-94-like beta-barrel" evidence="3">
    <location>
        <begin position="648"/>
        <end position="696"/>
    </location>
</feature>
<comment type="caution">
    <text evidence="4">The sequence shown here is derived from an EMBL/GenBank/DDBJ whole genome shotgun (WGS) entry which is preliminary data.</text>
</comment>
<feature type="region of interest" description="Disordered" evidence="1">
    <location>
        <begin position="406"/>
        <end position="439"/>
    </location>
</feature>
<sequence>MTNTLICLGSINQQHQLGLTALSLSPAALNTYDEFLLPEQLPTAYEDKFPLLIQSDATVKKIALLLKTGRLLSATITLSNKLEDLIFREHQVEVIEFGDSYEAPTTDAATGSASEGTATKKGRIVALTIEDMQKRKNDVKARTTLLLALPDEHQLRFSKYKTAQELWAGGSETLEQTFNRLHATISHLQFMNIEIEQDHLNRKFLTSLAPEWLMHTIVWRNRSDLDTMSLDDLYNHLKTGKNISIQGTDVAGFDKSKVECFNYHKIGHFARECRAPRSQDRGRRDNYKHGSKVEEHALKELMVIDGVGWDWSFMANEEDDHSLVADEEALTEFALMAKTNAESEVFDNSLCLKNCKKNTESLNSKITDLTDKLYDSKNMLFHYKAGLSQVEGLLVFADDTINDYTRPSPNVESNPNDLQNSSSSASENRESTGGILSKPEIKFVRPADSPTVVKTDKKETARKSTIKYAELYRKPSKKSTVRGNQRNWNNLKSQWLGKNFVMKKACYNYGGVDHPCYNCGKWVDHGRSWAKNNNTYKSMSPRPAIHRPYRPPMRPVRPNMNVAQPKRTYFHKLAHSYNKRPFQRTSAVRSQFRAPRVPTVTRKFPTVNRKFLTVNRKFPTGNTKFSTADLGNKGIAGNSQNHIDDKGYWDSGCSRHMTGNISYLTNYEPYDGGYVSFGQGGCKITGKGTIKIEPKKFSNALQDPSSVEAMQEELLQFKIQNVWSLVDCLKGEEGIDYDEVFAPVTRIEAIRLFLAYASFMGFTVYQIYVKSAFFYDTIDEEVYVM</sequence>
<feature type="domain" description="Reverse transcriptase Ty1/copia-type" evidence="2">
    <location>
        <begin position="732"/>
        <end position="784"/>
    </location>
</feature>
<dbReference type="Pfam" id="PF07727">
    <property type="entry name" value="RVT_2"/>
    <property type="match status" value="1"/>
</dbReference>
<evidence type="ECO:0000256" key="1">
    <source>
        <dbReference type="SAM" id="MobiDB-lite"/>
    </source>
</evidence>
<proteinExistence type="predicted"/>
<dbReference type="InterPro" id="IPR013103">
    <property type="entry name" value="RVT_2"/>
</dbReference>
<name>A0A6L2N106_TANCI</name>
<dbReference type="SUPFAM" id="SSF57756">
    <property type="entry name" value="Retrovirus zinc finger-like domains"/>
    <property type="match status" value="1"/>
</dbReference>
<organism evidence="4">
    <name type="scientific">Tanacetum cinerariifolium</name>
    <name type="common">Dalmatian daisy</name>
    <name type="synonym">Chrysanthemum cinerariifolium</name>
    <dbReference type="NCBI Taxonomy" id="118510"/>
    <lineage>
        <taxon>Eukaryota</taxon>
        <taxon>Viridiplantae</taxon>
        <taxon>Streptophyta</taxon>
        <taxon>Embryophyta</taxon>
        <taxon>Tracheophyta</taxon>
        <taxon>Spermatophyta</taxon>
        <taxon>Magnoliopsida</taxon>
        <taxon>eudicotyledons</taxon>
        <taxon>Gunneridae</taxon>
        <taxon>Pentapetalae</taxon>
        <taxon>asterids</taxon>
        <taxon>campanulids</taxon>
        <taxon>Asterales</taxon>
        <taxon>Asteraceae</taxon>
        <taxon>Asteroideae</taxon>
        <taxon>Anthemideae</taxon>
        <taxon>Anthemidinae</taxon>
        <taxon>Tanacetum</taxon>
    </lineage>
</organism>
<evidence type="ECO:0000313" key="4">
    <source>
        <dbReference type="EMBL" id="GEU79753.1"/>
    </source>
</evidence>
<protein>
    <submittedName>
        <fullName evidence="4">Uncharacterized protein</fullName>
    </submittedName>
</protein>
<gene>
    <name evidence="4" type="ORF">Tci_051731</name>
</gene>
<accession>A0A6L2N106</accession>
<dbReference type="GO" id="GO:0008270">
    <property type="term" value="F:zinc ion binding"/>
    <property type="evidence" value="ECO:0007669"/>
    <property type="project" value="InterPro"/>
</dbReference>
<dbReference type="Pfam" id="PF22936">
    <property type="entry name" value="Pol_BBD"/>
    <property type="match status" value="1"/>
</dbReference>
<dbReference type="AlphaFoldDB" id="A0A6L2N106"/>
<dbReference type="InterPro" id="IPR054722">
    <property type="entry name" value="PolX-like_BBD"/>
</dbReference>
<feature type="compositionally biased region" description="Polar residues" evidence="1">
    <location>
        <begin position="406"/>
        <end position="419"/>
    </location>
</feature>
<dbReference type="GO" id="GO:0003676">
    <property type="term" value="F:nucleic acid binding"/>
    <property type="evidence" value="ECO:0007669"/>
    <property type="project" value="InterPro"/>
</dbReference>
<dbReference type="InterPro" id="IPR036875">
    <property type="entry name" value="Znf_CCHC_sf"/>
</dbReference>
<evidence type="ECO:0000259" key="2">
    <source>
        <dbReference type="Pfam" id="PF07727"/>
    </source>
</evidence>
<dbReference type="EMBL" id="BKCJ010007939">
    <property type="protein sequence ID" value="GEU79753.1"/>
    <property type="molecule type" value="Genomic_DNA"/>
</dbReference>